<dbReference type="PANTHER" id="PTHR13109:SF7">
    <property type="entry name" value="NEUROCHONDRIN"/>
    <property type="match status" value="1"/>
</dbReference>
<sequence length="123" mass="13598">SGDGGENHDVYLRLPVTVLAAFCRVPEIASSVEMVSWIPLILEIMSKGSHAMEVAIKILQLLVSKLSSESMNIERFFELSLVVAAVARQFAVLHNALKFEELHLLSAVFCSDYSVSFHSFNLS</sequence>
<organism evidence="1 2">
    <name type="scientific">Brassica napus</name>
    <name type="common">Rape</name>
    <dbReference type="NCBI Taxonomy" id="3708"/>
    <lineage>
        <taxon>Eukaryota</taxon>
        <taxon>Viridiplantae</taxon>
        <taxon>Streptophyta</taxon>
        <taxon>Embryophyta</taxon>
        <taxon>Tracheophyta</taxon>
        <taxon>Spermatophyta</taxon>
        <taxon>Magnoliopsida</taxon>
        <taxon>eudicotyledons</taxon>
        <taxon>Gunneridae</taxon>
        <taxon>Pentapetalae</taxon>
        <taxon>rosids</taxon>
        <taxon>malvids</taxon>
        <taxon>Brassicales</taxon>
        <taxon>Brassicaceae</taxon>
        <taxon>Brassiceae</taxon>
        <taxon>Brassica</taxon>
    </lineage>
</organism>
<dbReference type="PANTHER" id="PTHR13109">
    <property type="entry name" value="NEUROCHONDRIN"/>
    <property type="match status" value="1"/>
</dbReference>
<comment type="caution">
    <text evidence="1">The sequence shown here is derived from an EMBL/GenBank/DDBJ whole genome shotgun (WGS) entry which is preliminary data.</text>
</comment>
<accession>A0ABQ7Y1E5</accession>
<proteinExistence type="predicted"/>
<evidence type="ECO:0000313" key="1">
    <source>
        <dbReference type="EMBL" id="KAH0862015.1"/>
    </source>
</evidence>
<dbReference type="Pfam" id="PF05536">
    <property type="entry name" value="Neurochondrin"/>
    <property type="match status" value="1"/>
</dbReference>
<dbReference type="InterPro" id="IPR008709">
    <property type="entry name" value="Neurochondrin"/>
</dbReference>
<gene>
    <name evidence="1" type="ORF">HID58_079226</name>
</gene>
<feature type="non-terminal residue" evidence="1">
    <location>
        <position position="1"/>
    </location>
</feature>
<reference evidence="1 2" key="1">
    <citation type="submission" date="2021-05" db="EMBL/GenBank/DDBJ databases">
        <title>Genome Assembly of Synthetic Allotetraploid Brassica napus Reveals Homoeologous Exchanges between Subgenomes.</title>
        <authorList>
            <person name="Davis J.T."/>
        </authorList>
    </citation>
    <scope>NUCLEOTIDE SEQUENCE [LARGE SCALE GENOMIC DNA]</scope>
    <source>
        <strain evidence="2">cv. Da-Ae</strain>
        <tissue evidence="1">Seedling</tissue>
    </source>
</reference>
<dbReference type="EMBL" id="JAGKQM010000018">
    <property type="protein sequence ID" value="KAH0862015.1"/>
    <property type="molecule type" value="Genomic_DNA"/>
</dbReference>
<evidence type="ECO:0000313" key="2">
    <source>
        <dbReference type="Proteomes" id="UP000824890"/>
    </source>
</evidence>
<dbReference type="Proteomes" id="UP000824890">
    <property type="component" value="Unassembled WGS sequence"/>
</dbReference>
<protein>
    <submittedName>
        <fullName evidence="1">Uncharacterized protein</fullName>
    </submittedName>
</protein>
<keyword evidence="2" id="KW-1185">Reference proteome</keyword>
<name>A0ABQ7Y1E5_BRANA</name>